<dbReference type="AlphaFoldDB" id="A0A844QHY2"/>
<keyword evidence="3" id="KW-0808">Transferase</keyword>
<dbReference type="SUPFAM" id="SSF47226">
    <property type="entry name" value="Histidine-containing phosphotransfer domain, HPT domain"/>
    <property type="match status" value="1"/>
</dbReference>
<keyword evidence="1" id="KW-0902">Two-component regulatory system</keyword>
<dbReference type="RefSeq" id="WP_156712913.1">
    <property type="nucleotide sequence ID" value="NZ_WPHG01000002.1"/>
</dbReference>
<dbReference type="Proteomes" id="UP000463224">
    <property type="component" value="Unassembled WGS sequence"/>
</dbReference>
<gene>
    <name evidence="3" type="ORF">GN330_10290</name>
</gene>
<evidence type="ECO:0000313" key="4">
    <source>
        <dbReference type="Proteomes" id="UP000463224"/>
    </source>
</evidence>
<dbReference type="Pfam" id="PF01627">
    <property type="entry name" value="Hpt"/>
    <property type="match status" value="1"/>
</dbReference>
<comment type="caution">
    <text evidence="3">The sequence shown here is derived from an EMBL/GenBank/DDBJ whole genome shotgun (WGS) entry which is preliminary data.</text>
</comment>
<dbReference type="GO" id="GO:0000160">
    <property type="term" value="P:phosphorelay signal transduction system"/>
    <property type="evidence" value="ECO:0007669"/>
    <property type="project" value="UniProtKB-KW"/>
</dbReference>
<accession>A0A844QHY2</accession>
<proteinExistence type="predicted"/>
<reference evidence="3 4" key="1">
    <citation type="submission" date="2019-12" db="EMBL/GenBank/DDBJ databases">
        <title>Nitratireductor arenosus sp. nov., Isolated from sea sand, Jeju island, South Korea.</title>
        <authorList>
            <person name="Kim W."/>
        </authorList>
    </citation>
    <scope>NUCLEOTIDE SEQUENCE [LARGE SCALE GENOMIC DNA]</scope>
    <source>
        <strain evidence="3 4">CAU 1489</strain>
    </source>
</reference>
<dbReference type="EMBL" id="WPHG01000002">
    <property type="protein sequence ID" value="MVA97633.1"/>
    <property type="molecule type" value="Genomic_DNA"/>
</dbReference>
<feature type="domain" description="HPt" evidence="2">
    <location>
        <begin position="45"/>
        <end position="117"/>
    </location>
</feature>
<dbReference type="GO" id="GO:0004672">
    <property type="term" value="F:protein kinase activity"/>
    <property type="evidence" value="ECO:0007669"/>
    <property type="project" value="UniProtKB-ARBA"/>
</dbReference>
<evidence type="ECO:0000259" key="2">
    <source>
        <dbReference type="Pfam" id="PF01627"/>
    </source>
</evidence>
<sequence>MAYPSVEVVPFAMPGGEACVPSQRRPIDLVHLARQTMGDRALEQEVLSMFVQQAQSVRDQIGRSNDKQRRFLAHGLKGSARGVGAFIVAELADALENDPGDKGAIGRLAEAIEDVRDFVAAISR</sequence>
<dbReference type="InterPro" id="IPR036641">
    <property type="entry name" value="HPT_dom_sf"/>
</dbReference>
<keyword evidence="4" id="KW-1185">Reference proteome</keyword>
<dbReference type="InterPro" id="IPR008207">
    <property type="entry name" value="Sig_transdc_His_kin_Hpt_dom"/>
</dbReference>
<evidence type="ECO:0000256" key="1">
    <source>
        <dbReference type="ARBA" id="ARBA00023012"/>
    </source>
</evidence>
<evidence type="ECO:0000313" key="3">
    <source>
        <dbReference type="EMBL" id="MVA97633.1"/>
    </source>
</evidence>
<organism evidence="3 4">
    <name type="scientific">Nitratireductor arenosus</name>
    <dbReference type="NCBI Taxonomy" id="2682096"/>
    <lineage>
        <taxon>Bacteria</taxon>
        <taxon>Pseudomonadati</taxon>
        <taxon>Pseudomonadota</taxon>
        <taxon>Alphaproteobacteria</taxon>
        <taxon>Hyphomicrobiales</taxon>
        <taxon>Phyllobacteriaceae</taxon>
        <taxon>Nitratireductor</taxon>
    </lineage>
</organism>
<name>A0A844QHY2_9HYPH</name>
<dbReference type="Gene3D" id="1.20.120.160">
    <property type="entry name" value="HPT domain"/>
    <property type="match status" value="1"/>
</dbReference>
<protein>
    <submittedName>
        <fullName evidence="3">Histidine kinase</fullName>
    </submittedName>
</protein>
<keyword evidence="3" id="KW-0418">Kinase</keyword>